<dbReference type="InterPro" id="IPR005000">
    <property type="entry name" value="Aldolase/citrate-lyase_domain"/>
</dbReference>
<dbReference type="InterPro" id="IPR050251">
    <property type="entry name" value="HpcH-HpaI_aldolase"/>
</dbReference>
<evidence type="ECO:0000256" key="2">
    <source>
        <dbReference type="ARBA" id="ARBA00022723"/>
    </source>
</evidence>
<name>A0A1I3NUB1_9BURK</name>
<dbReference type="PANTHER" id="PTHR30502">
    <property type="entry name" value="2-KETO-3-DEOXY-L-RHAMNONATE ALDOLASE"/>
    <property type="match status" value="1"/>
</dbReference>
<comment type="similarity">
    <text evidence="1">Belongs to the HpcH/HpaI aldolase family.</text>
</comment>
<evidence type="ECO:0000313" key="6">
    <source>
        <dbReference type="Proteomes" id="UP000199548"/>
    </source>
</evidence>
<dbReference type="GO" id="GO:0046872">
    <property type="term" value="F:metal ion binding"/>
    <property type="evidence" value="ECO:0007669"/>
    <property type="project" value="UniProtKB-KW"/>
</dbReference>
<dbReference type="InterPro" id="IPR040442">
    <property type="entry name" value="Pyrv_kinase-like_dom_sf"/>
</dbReference>
<organism evidence="5 6">
    <name type="scientific">Paraburkholderia megapolitana</name>
    <dbReference type="NCBI Taxonomy" id="420953"/>
    <lineage>
        <taxon>Bacteria</taxon>
        <taxon>Pseudomonadati</taxon>
        <taxon>Pseudomonadota</taxon>
        <taxon>Betaproteobacteria</taxon>
        <taxon>Burkholderiales</taxon>
        <taxon>Burkholderiaceae</taxon>
        <taxon>Paraburkholderia</taxon>
    </lineage>
</organism>
<evidence type="ECO:0000259" key="4">
    <source>
        <dbReference type="Pfam" id="PF03328"/>
    </source>
</evidence>
<keyword evidence="6" id="KW-1185">Reference proteome</keyword>
<dbReference type="Pfam" id="PF03328">
    <property type="entry name" value="HpcH_HpaI"/>
    <property type="match status" value="1"/>
</dbReference>
<accession>A0A1I3NUB1</accession>
<protein>
    <submittedName>
        <fullName evidence="5">2-keto-3-deoxy-L-rhamnonate aldolase RhmA</fullName>
    </submittedName>
</protein>
<feature type="domain" description="HpcH/HpaI aldolase/citrate lyase" evidence="4">
    <location>
        <begin position="25"/>
        <end position="244"/>
    </location>
</feature>
<dbReference type="SUPFAM" id="SSF51621">
    <property type="entry name" value="Phosphoenolpyruvate/pyruvate domain"/>
    <property type="match status" value="1"/>
</dbReference>
<evidence type="ECO:0000313" key="5">
    <source>
        <dbReference type="EMBL" id="SFJ12799.1"/>
    </source>
</evidence>
<keyword evidence="2" id="KW-0479">Metal-binding</keyword>
<dbReference type="RefSeq" id="WP_091014475.1">
    <property type="nucleotide sequence ID" value="NZ_CP041745.1"/>
</dbReference>
<sequence>MNGIELTERLRAGEPVYALGIRASRTTDVIRWAKVAGYHTVWIDMEHSTLPVDTVAQMCGCALDIGLSPWVRVPERDYGTINRVLDGGALGIIVPRVETATQALDAVTATRFPPFGQRSQLATLPYVHFEKLHARELNQRLNDATAVQVLIESRAGVDAADAIAAVPGVDVIGVGCNDLSADLGHAGESTHPEVVDACRRVIAAAHRHGKVALVGGMPDGEALTTLRREGAVRYIFAGIDTDLFLGALRQRIDSSRAALS</sequence>
<proteinExistence type="inferred from homology"/>
<dbReference type="GO" id="GO:0005737">
    <property type="term" value="C:cytoplasm"/>
    <property type="evidence" value="ECO:0007669"/>
    <property type="project" value="TreeGrafter"/>
</dbReference>
<gene>
    <name evidence="5" type="ORF">SAMN05192543_105521</name>
</gene>
<dbReference type="Proteomes" id="UP000199548">
    <property type="component" value="Unassembled WGS sequence"/>
</dbReference>
<dbReference type="Gene3D" id="3.20.20.60">
    <property type="entry name" value="Phosphoenolpyruvate-binding domains"/>
    <property type="match status" value="1"/>
</dbReference>
<dbReference type="InterPro" id="IPR015813">
    <property type="entry name" value="Pyrv/PenolPyrv_kinase-like_dom"/>
</dbReference>
<keyword evidence="3" id="KW-0456">Lyase</keyword>
<evidence type="ECO:0000256" key="3">
    <source>
        <dbReference type="ARBA" id="ARBA00023239"/>
    </source>
</evidence>
<dbReference type="STRING" id="420953.SAMN05192543_105521"/>
<dbReference type="EMBL" id="FOQU01000005">
    <property type="protein sequence ID" value="SFJ12799.1"/>
    <property type="molecule type" value="Genomic_DNA"/>
</dbReference>
<dbReference type="AlphaFoldDB" id="A0A1I3NUB1"/>
<dbReference type="OrthoDB" id="86160at2"/>
<evidence type="ECO:0000256" key="1">
    <source>
        <dbReference type="ARBA" id="ARBA00005568"/>
    </source>
</evidence>
<reference evidence="5 6" key="1">
    <citation type="submission" date="2016-10" db="EMBL/GenBank/DDBJ databases">
        <authorList>
            <person name="de Groot N.N."/>
        </authorList>
    </citation>
    <scope>NUCLEOTIDE SEQUENCE [LARGE SCALE GENOMIC DNA]</scope>
    <source>
        <strain evidence="5 6">LMG 23650</strain>
    </source>
</reference>
<dbReference type="GO" id="GO:0016832">
    <property type="term" value="F:aldehyde-lyase activity"/>
    <property type="evidence" value="ECO:0007669"/>
    <property type="project" value="TreeGrafter"/>
</dbReference>
<dbReference type="PANTHER" id="PTHR30502:SF0">
    <property type="entry name" value="PHOSPHOENOLPYRUVATE CARBOXYLASE FAMILY PROTEIN"/>
    <property type="match status" value="1"/>
</dbReference>